<reference evidence="1" key="2">
    <citation type="submission" date="2020-05" db="UniProtKB">
        <authorList>
            <consortium name="EnsemblMetazoa"/>
        </authorList>
    </citation>
    <scope>IDENTIFICATION</scope>
    <source>
        <strain evidence="1">IAEA</strain>
    </source>
</reference>
<name>A0A1A9W7W1_9MUSC</name>
<keyword evidence="2" id="KW-1185">Reference proteome</keyword>
<proteinExistence type="predicted"/>
<dbReference type="AlphaFoldDB" id="A0A1A9W7W1"/>
<evidence type="ECO:0000313" key="1">
    <source>
        <dbReference type="EnsemblMetazoa" id="GBRI009412-PA"/>
    </source>
</evidence>
<organism evidence="1 2">
    <name type="scientific">Glossina brevipalpis</name>
    <dbReference type="NCBI Taxonomy" id="37001"/>
    <lineage>
        <taxon>Eukaryota</taxon>
        <taxon>Metazoa</taxon>
        <taxon>Ecdysozoa</taxon>
        <taxon>Arthropoda</taxon>
        <taxon>Hexapoda</taxon>
        <taxon>Insecta</taxon>
        <taxon>Pterygota</taxon>
        <taxon>Neoptera</taxon>
        <taxon>Endopterygota</taxon>
        <taxon>Diptera</taxon>
        <taxon>Brachycera</taxon>
        <taxon>Muscomorpha</taxon>
        <taxon>Hippoboscoidea</taxon>
        <taxon>Glossinidae</taxon>
        <taxon>Glossina</taxon>
    </lineage>
</organism>
<dbReference type="VEuPathDB" id="VectorBase:GBRI009412"/>
<protein>
    <submittedName>
        <fullName evidence="1">Uncharacterized protein</fullName>
    </submittedName>
</protein>
<evidence type="ECO:0000313" key="2">
    <source>
        <dbReference type="Proteomes" id="UP000091820"/>
    </source>
</evidence>
<reference evidence="2" key="1">
    <citation type="submission" date="2014-03" db="EMBL/GenBank/DDBJ databases">
        <authorList>
            <person name="Aksoy S."/>
            <person name="Warren W."/>
            <person name="Wilson R.K."/>
        </authorList>
    </citation>
    <scope>NUCLEOTIDE SEQUENCE [LARGE SCALE GENOMIC DNA]</scope>
    <source>
        <strain evidence="2">IAEA</strain>
    </source>
</reference>
<sequence length="153" mass="17598">MPPNAVKARYGKEKLCLKWKKPLLLAKLWTSFFYRVNKESSDSEKNLSSTLLQVYKGSSDSDNSIVQYLEKLISCCPICNSMQIDTSTTTVSSVVKAVQSIEFVHYIWLIIFVSGRQPHRGCLDMLSREYFVMLTQTYKAEKHFVAHDFTIVK</sequence>
<dbReference type="Proteomes" id="UP000091820">
    <property type="component" value="Unassembled WGS sequence"/>
</dbReference>
<accession>A0A1A9W7W1</accession>
<dbReference type="EnsemblMetazoa" id="GBRI009412-RA">
    <property type="protein sequence ID" value="GBRI009412-PA"/>
    <property type="gene ID" value="GBRI009412"/>
</dbReference>